<accession>A0A0D2AJR6</accession>
<dbReference type="OrthoDB" id="534815at2759"/>
<dbReference type="EMBL" id="KN847582">
    <property type="protein sequence ID" value="KIV99183.1"/>
    <property type="molecule type" value="Genomic_DNA"/>
</dbReference>
<dbReference type="HOGENOM" id="CLU_006571_0_0_1"/>
<proteinExistence type="predicted"/>
<evidence type="ECO:0000313" key="3">
    <source>
        <dbReference type="EMBL" id="KIV99183.1"/>
    </source>
</evidence>
<keyword evidence="4" id="KW-1185">Reference proteome</keyword>
<name>A0A0D2AJR6_9PEZI</name>
<dbReference type="GO" id="GO:0005737">
    <property type="term" value="C:cytoplasm"/>
    <property type="evidence" value="ECO:0007669"/>
    <property type="project" value="GOC"/>
</dbReference>
<feature type="compositionally biased region" description="Basic and acidic residues" evidence="1">
    <location>
        <begin position="483"/>
        <end position="493"/>
    </location>
</feature>
<dbReference type="GeneID" id="27317109"/>
<dbReference type="AlphaFoldDB" id="A0A0D2AJR6"/>
<feature type="region of interest" description="Disordered" evidence="1">
    <location>
        <begin position="429"/>
        <end position="551"/>
    </location>
</feature>
<dbReference type="VEuPathDB" id="FungiDB:PV09_09136"/>
<feature type="compositionally biased region" description="Acidic residues" evidence="1">
    <location>
        <begin position="494"/>
        <end position="508"/>
    </location>
</feature>
<protein>
    <recommendedName>
        <fullName evidence="2">ZW10 C-terminal helical domain-containing protein</fullName>
    </recommendedName>
</protein>
<dbReference type="PANTHER" id="PTHR12205:SF0">
    <property type="entry name" value="CENTROMERE_KINETOCHORE PROTEIN ZW10 HOMOLOG"/>
    <property type="match status" value="1"/>
</dbReference>
<dbReference type="RefSeq" id="XP_016209053.1">
    <property type="nucleotide sequence ID" value="XM_016363133.1"/>
</dbReference>
<evidence type="ECO:0000256" key="1">
    <source>
        <dbReference type="SAM" id="MobiDB-lite"/>
    </source>
</evidence>
<reference evidence="3 4" key="1">
    <citation type="submission" date="2015-01" db="EMBL/GenBank/DDBJ databases">
        <title>The Genome Sequence of Ochroconis gallopava CBS43764.</title>
        <authorList>
            <consortium name="The Broad Institute Genomics Platform"/>
            <person name="Cuomo C."/>
            <person name="de Hoog S."/>
            <person name="Gorbushina A."/>
            <person name="Stielow B."/>
            <person name="Teixiera M."/>
            <person name="Abouelleil A."/>
            <person name="Chapman S.B."/>
            <person name="Priest M."/>
            <person name="Young S.K."/>
            <person name="Wortman J."/>
            <person name="Nusbaum C."/>
            <person name="Birren B."/>
        </authorList>
    </citation>
    <scope>NUCLEOTIDE SEQUENCE [LARGE SCALE GENOMIC DNA]</scope>
    <source>
        <strain evidence="3 4">CBS 43764</strain>
    </source>
</reference>
<sequence length="872" mass="97094">MASTASEEELVDVLVNFVEYSTYPTSEHVASASLPNSALPPLLNGIRKGQESIKAELRELSRNTAGDLDGWISQAKQLQHDIEESKVTAKKILQEEARCEELYEKEQDAASKANLLRKELDFNETLIGALEQIKIATGLLDKAKDAESENELLLAVKELDNSQKVTAQLDSLQSSRFGGLLSRRTAQVKDGLNAKITKTWATLVQCNHEERKIIISNELDASGGQVNLDDTIAAMQEIGSLETHLSRFYRELDTLIIGPRFSPAADGSNAELYVKQGEILVSGRSENRSLEVLAGDAKKLILFLQECFPEEAFKVLLEKLLPNFLVQLVNEQLDPSVPVTVNYLVSYGPSLEHIQSLAAFIEKLGVDVPSDGDLSQWIDRLPQNWLSRRREGALDALRTACYDAVNISKISERVETQMIASDDVIVTGEQKDETWNDDWNEDDEKAVNDQDTSGPSKADGDGEEAEGWDWDDGDENDLAEQDQQARESGKAKNDDEDAEGWGWGDDEVDHPQDKAAESAPSKTQVPSRLPQSGEQENKSSGSPRPITQQEITLRETFRISAIPDTLLDLINKVLQDASDISQPEFPIAEIAAAVAALSPIPTLLLALYRATARSFYSRSPVADILIYNDSTELARRLERLLEELPSDHPLARRLPRAIESEIKNLESFSRLAYGREMDSQRTILSDLLSSTSGFENCTNPVNAREYQSALDDVVSRLREIDALWKDVLCESARKQSIGALISHVIRKVVQDILELASEPAGISEPESKQLKIYIDNIAKLSDLFNVISPDGEERSLVHVYTPSWLRFVYLGEILEASLADIKFLWTEGELSLEYESDEVIELIQALFAESEHRKEAIREIKKSARMSGEFGR</sequence>
<dbReference type="Gene3D" id="1.10.357.150">
    <property type="match status" value="1"/>
</dbReference>
<evidence type="ECO:0000313" key="4">
    <source>
        <dbReference type="Proteomes" id="UP000053259"/>
    </source>
</evidence>
<feature type="compositionally biased region" description="Acidic residues" evidence="1">
    <location>
        <begin position="461"/>
        <end position="480"/>
    </location>
</feature>
<feature type="compositionally biased region" description="Acidic residues" evidence="1">
    <location>
        <begin position="435"/>
        <end position="444"/>
    </location>
</feature>
<dbReference type="GO" id="GO:0006888">
    <property type="term" value="P:endoplasmic reticulum to Golgi vesicle-mediated transport"/>
    <property type="evidence" value="ECO:0007669"/>
    <property type="project" value="TreeGrafter"/>
</dbReference>
<dbReference type="Pfam" id="PF22766">
    <property type="entry name" value="ZW10_C2"/>
    <property type="match status" value="1"/>
</dbReference>
<feature type="domain" description="ZW10 C-terminal helical" evidence="2">
    <location>
        <begin position="709"/>
        <end position="860"/>
    </location>
</feature>
<dbReference type="Proteomes" id="UP000053259">
    <property type="component" value="Unassembled WGS sequence"/>
</dbReference>
<dbReference type="InParanoid" id="A0A0D2AJR6"/>
<organism evidence="3 4">
    <name type="scientific">Verruconis gallopava</name>
    <dbReference type="NCBI Taxonomy" id="253628"/>
    <lineage>
        <taxon>Eukaryota</taxon>
        <taxon>Fungi</taxon>
        <taxon>Dikarya</taxon>
        <taxon>Ascomycota</taxon>
        <taxon>Pezizomycotina</taxon>
        <taxon>Dothideomycetes</taxon>
        <taxon>Pleosporomycetidae</taxon>
        <taxon>Venturiales</taxon>
        <taxon>Sympoventuriaceae</taxon>
        <taxon>Verruconis</taxon>
    </lineage>
</organism>
<dbReference type="InterPro" id="IPR046362">
    <property type="entry name" value="Zw10/DSL1_C_sf"/>
</dbReference>
<evidence type="ECO:0000259" key="2">
    <source>
        <dbReference type="Pfam" id="PF22766"/>
    </source>
</evidence>
<dbReference type="STRING" id="253628.A0A0D2AJR6"/>
<dbReference type="GO" id="GO:1990423">
    <property type="term" value="C:RZZ complex"/>
    <property type="evidence" value="ECO:0007669"/>
    <property type="project" value="TreeGrafter"/>
</dbReference>
<gene>
    <name evidence="3" type="ORF">PV09_09136</name>
</gene>
<dbReference type="PANTHER" id="PTHR12205">
    <property type="entry name" value="CENTROMERE/KINETOCHORE PROTEIN ZW10"/>
    <property type="match status" value="1"/>
</dbReference>
<feature type="compositionally biased region" description="Polar residues" evidence="1">
    <location>
        <begin position="520"/>
        <end position="551"/>
    </location>
</feature>
<dbReference type="GO" id="GO:0007094">
    <property type="term" value="P:mitotic spindle assembly checkpoint signaling"/>
    <property type="evidence" value="ECO:0007669"/>
    <property type="project" value="TreeGrafter"/>
</dbReference>
<dbReference type="InterPro" id="IPR055148">
    <property type="entry name" value="ZW10_C_2"/>
</dbReference>